<gene>
    <name evidence="2" type="ORF">Dthio_PD1044</name>
</gene>
<accession>D6SSN9</accession>
<reference evidence="2" key="1">
    <citation type="submission" date="2010-05" db="EMBL/GenBank/DDBJ databases">
        <title>The draft genome of Desulfonatronospira thiodismutans ASO3-1.</title>
        <authorList>
            <consortium name="US DOE Joint Genome Institute (JGI-PGF)"/>
            <person name="Lucas S."/>
            <person name="Copeland A."/>
            <person name="Lapidus A."/>
            <person name="Cheng J.-F."/>
            <person name="Bruce D."/>
            <person name="Goodwin L."/>
            <person name="Pitluck S."/>
            <person name="Chertkov O."/>
            <person name="Brettin T."/>
            <person name="Detter J.C."/>
            <person name="Han C."/>
            <person name="Land M.L."/>
            <person name="Hauser L."/>
            <person name="Kyrpides N."/>
            <person name="Mikhailova N."/>
            <person name="Muyzer G."/>
            <person name="Woyke T."/>
        </authorList>
    </citation>
    <scope>NUCLEOTIDE SEQUENCE [LARGE SCALE GENOMIC DNA]</scope>
    <source>
        <strain evidence="2">ASO3-1</strain>
    </source>
</reference>
<organism evidence="2 3">
    <name type="scientific">Desulfonatronospira thiodismutans ASO3-1</name>
    <dbReference type="NCBI Taxonomy" id="555779"/>
    <lineage>
        <taxon>Bacteria</taxon>
        <taxon>Pseudomonadati</taxon>
        <taxon>Thermodesulfobacteriota</taxon>
        <taxon>Desulfovibrionia</taxon>
        <taxon>Desulfovibrionales</taxon>
        <taxon>Desulfonatronovibrionaceae</taxon>
        <taxon>Desulfonatronospira</taxon>
    </lineage>
</organism>
<evidence type="ECO:0000313" key="2">
    <source>
        <dbReference type="EMBL" id="EFI33705.1"/>
    </source>
</evidence>
<evidence type="ECO:0000313" key="3">
    <source>
        <dbReference type="Proteomes" id="UP000005496"/>
    </source>
</evidence>
<comment type="caution">
    <text evidence="2">The sequence shown here is derived from an EMBL/GenBank/DDBJ whole genome shotgun (WGS) entry which is preliminary data.</text>
</comment>
<protein>
    <submittedName>
        <fullName evidence="2">Uncharacterized protein</fullName>
    </submittedName>
</protein>
<dbReference type="RefSeq" id="WP_008871054.1">
    <property type="nucleotide sequence ID" value="NZ_ACJN02000003.1"/>
</dbReference>
<dbReference type="Proteomes" id="UP000005496">
    <property type="component" value="Unassembled WGS sequence"/>
</dbReference>
<sequence>MSTPGKVVRLEAGLILPDSARKQAVKPWSAPWKGRRVARRMLVTSLKRSGAFKRGVSSNHLPEVCRFKLLQIMTLPGRRYAEDPAMNCRRRRQGNGPDLEPGPL</sequence>
<feature type="region of interest" description="Disordered" evidence="1">
    <location>
        <begin position="84"/>
        <end position="104"/>
    </location>
</feature>
<name>D6SSN9_9BACT</name>
<evidence type="ECO:0000256" key="1">
    <source>
        <dbReference type="SAM" id="MobiDB-lite"/>
    </source>
</evidence>
<keyword evidence="3" id="KW-1185">Reference proteome</keyword>
<proteinExistence type="predicted"/>
<dbReference type="AlphaFoldDB" id="D6SSN9"/>
<dbReference type="EMBL" id="ACJN02000003">
    <property type="protein sequence ID" value="EFI33705.1"/>
    <property type="molecule type" value="Genomic_DNA"/>
</dbReference>